<keyword evidence="2 9" id="KW-0645">Protease</keyword>
<feature type="domain" description="Peptidase M48" evidence="8">
    <location>
        <begin position="38"/>
        <end position="234"/>
    </location>
</feature>
<dbReference type="Gene3D" id="3.30.2010.10">
    <property type="entry name" value="Metalloproteases ('zincins'), catalytic domain"/>
    <property type="match status" value="1"/>
</dbReference>
<protein>
    <submittedName>
        <fullName evidence="9">Putative Zn-dependent protease</fullName>
    </submittedName>
</protein>
<evidence type="ECO:0000256" key="3">
    <source>
        <dbReference type="ARBA" id="ARBA00022723"/>
    </source>
</evidence>
<accession>A0A7W6FTN9</accession>
<comment type="cofactor">
    <cofactor evidence="1">
        <name>Zn(2+)</name>
        <dbReference type="ChEBI" id="CHEBI:29105"/>
    </cofactor>
</comment>
<proteinExistence type="predicted"/>
<feature type="signal peptide" evidence="7">
    <location>
        <begin position="1"/>
        <end position="24"/>
    </location>
</feature>
<dbReference type="InterPro" id="IPR011990">
    <property type="entry name" value="TPR-like_helical_dom_sf"/>
</dbReference>
<evidence type="ECO:0000256" key="2">
    <source>
        <dbReference type="ARBA" id="ARBA00022670"/>
    </source>
</evidence>
<evidence type="ECO:0000256" key="5">
    <source>
        <dbReference type="ARBA" id="ARBA00022833"/>
    </source>
</evidence>
<keyword evidence="3" id="KW-0479">Metal-binding</keyword>
<dbReference type="GO" id="GO:0004222">
    <property type="term" value="F:metalloendopeptidase activity"/>
    <property type="evidence" value="ECO:0007669"/>
    <property type="project" value="InterPro"/>
</dbReference>
<evidence type="ECO:0000256" key="6">
    <source>
        <dbReference type="ARBA" id="ARBA00023049"/>
    </source>
</evidence>
<keyword evidence="4" id="KW-0378">Hydrolase</keyword>
<keyword evidence="6" id="KW-0482">Metalloprotease</keyword>
<keyword evidence="10" id="KW-1185">Reference proteome</keyword>
<keyword evidence="5" id="KW-0862">Zinc</keyword>
<evidence type="ECO:0000256" key="4">
    <source>
        <dbReference type="ARBA" id="ARBA00022801"/>
    </source>
</evidence>
<sequence length="456" mass="48244">MKGIFAKAVAAALVVAAAVPQVQAQTARRSSLPVVRDAEIESLIKDYSQPILRAAGLSPARVEIVLVNDLGFNAFVAGRRIFINTGTILESETPNETIGVLAHEVGHLAGGHQERLRDQIERAKTIAVVAGLLGAGVAAAGAASGSGSVAGLGGGLMTSGGNIAQRGLFAYQRTEETTADRSALTYLLKTQQSPKGLLESFAGLMRKNMLSGVSSDRYVSSHPAPQERIGFLQTAAKESPYFDKRDPPELQLRHDLARAKIAAYNGGAGQVRRTFGRNLTSLPARYGDAIATHLAGSPSAALQKIDALIKEAPGNPWFQEVRGEILMAAGRSDESAAAFAKAAKLDPSKSGILEAAVGQALVTGGKPERMKDAIAQIRKGLEDDPGNSTAYQFLAMAYGKTGDIGAAELATAEGYWEAGNFRQAKIFAARAQQKFRPNSPQWRQAQDIITTKVSRK</sequence>
<dbReference type="RefSeq" id="WP_244545846.1">
    <property type="nucleotide sequence ID" value="NZ_FOOA01000002.1"/>
</dbReference>
<evidence type="ECO:0000313" key="10">
    <source>
        <dbReference type="Proteomes" id="UP000531216"/>
    </source>
</evidence>
<dbReference type="GO" id="GO:0046872">
    <property type="term" value="F:metal ion binding"/>
    <property type="evidence" value="ECO:0007669"/>
    <property type="project" value="UniProtKB-KW"/>
</dbReference>
<reference evidence="9 10" key="1">
    <citation type="submission" date="2020-08" db="EMBL/GenBank/DDBJ databases">
        <title>Genomic Encyclopedia of Type Strains, Phase IV (KMG-IV): sequencing the most valuable type-strain genomes for metagenomic binning, comparative biology and taxonomic classification.</title>
        <authorList>
            <person name="Goeker M."/>
        </authorList>
    </citation>
    <scope>NUCLEOTIDE SEQUENCE [LARGE SCALE GENOMIC DNA]</scope>
    <source>
        <strain evidence="9 10">DSM 25024</strain>
    </source>
</reference>
<dbReference type="PANTHER" id="PTHR22726:SF1">
    <property type="entry name" value="METALLOENDOPEPTIDASE OMA1, MITOCHONDRIAL"/>
    <property type="match status" value="1"/>
</dbReference>
<dbReference type="Proteomes" id="UP000531216">
    <property type="component" value="Unassembled WGS sequence"/>
</dbReference>
<evidence type="ECO:0000256" key="1">
    <source>
        <dbReference type="ARBA" id="ARBA00001947"/>
    </source>
</evidence>
<dbReference type="EMBL" id="JACIDO010000002">
    <property type="protein sequence ID" value="MBB3935369.1"/>
    <property type="molecule type" value="Genomic_DNA"/>
</dbReference>
<evidence type="ECO:0000313" key="9">
    <source>
        <dbReference type="EMBL" id="MBB3935369.1"/>
    </source>
</evidence>
<dbReference type="InterPro" id="IPR051156">
    <property type="entry name" value="Mito/Outer_Membr_Metalloprot"/>
</dbReference>
<feature type="chain" id="PRO_5031037630" evidence="7">
    <location>
        <begin position="25"/>
        <end position="456"/>
    </location>
</feature>
<dbReference type="PANTHER" id="PTHR22726">
    <property type="entry name" value="METALLOENDOPEPTIDASE OMA1"/>
    <property type="match status" value="1"/>
</dbReference>
<dbReference type="GO" id="GO:0051603">
    <property type="term" value="P:proteolysis involved in protein catabolic process"/>
    <property type="evidence" value="ECO:0007669"/>
    <property type="project" value="TreeGrafter"/>
</dbReference>
<evidence type="ECO:0000256" key="7">
    <source>
        <dbReference type="SAM" id="SignalP"/>
    </source>
</evidence>
<organism evidence="9 10">
    <name type="scientific">Aureimonas phyllosphaerae</name>
    <dbReference type="NCBI Taxonomy" id="1166078"/>
    <lineage>
        <taxon>Bacteria</taxon>
        <taxon>Pseudomonadati</taxon>
        <taxon>Pseudomonadota</taxon>
        <taxon>Alphaproteobacteria</taxon>
        <taxon>Hyphomicrobiales</taxon>
        <taxon>Aurantimonadaceae</taxon>
        <taxon>Aureimonas</taxon>
    </lineage>
</organism>
<comment type="caution">
    <text evidence="9">The sequence shown here is derived from an EMBL/GenBank/DDBJ whole genome shotgun (WGS) entry which is preliminary data.</text>
</comment>
<name>A0A7W6FTN9_9HYPH</name>
<gene>
    <name evidence="9" type="ORF">GGR05_001497</name>
</gene>
<dbReference type="AlphaFoldDB" id="A0A7W6FTN9"/>
<dbReference type="CDD" id="cd07324">
    <property type="entry name" value="M48C_Oma1-like"/>
    <property type="match status" value="1"/>
</dbReference>
<keyword evidence="7" id="KW-0732">Signal</keyword>
<dbReference type="Pfam" id="PF01435">
    <property type="entry name" value="Peptidase_M48"/>
    <property type="match status" value="1"/>
</dbReference>
<dbReference type="GO" id="GO:0016020">
    <property type="term" value="C:membrane"/>
    <property type="evidence" value="ECO:0007669"/>
    <property type="project" value="TreeGrafter"/>
</dbReference>
<dbReference type="Gene3D" id="1.25.40.10">
    <property type="entry name" value="Tetratricopeptide repeat domain"/>
    <property type="match status" value="1"/>
</dbReference>
<dbReference type="InterPro" id="IPR001915">
    <property type="entry name" value="Peptidase_M48"/>
</dbReference>
<evidence type="ECO:0000259" key="8">
    <source>
        <dbReference type="Pfam" id="PF01435"/>
    </source>
</evidence>
<dbReference type="SUPFAM" id="SSF48452">
    <property type="entry name" value="TPR-like"/>
    <property type="match status" value="1"/>
</dbReference>